<dbReference type="SMART" id="SM00857">
    <property type="entry name" value="Resolvase"/>
    <property type="match status" value="1"/>
</dbReference>
<dbReference type="CDD" id="cd00338">
    <property type="entry name" value="Ser_Recombinase"/>
    <property type="match status" value="1"/>
</dbReference>
<keyword evidence="3" id="KW-0175">Coiled coil</keyword>
<dbReference type="PROSITE" id="PS51737">
    <property type="entry name" value="RECOMBINASE_DNA_BIND"/>
    <property type="match status" value="1"/>
</dbReference>
<dbReference type="EMBL" id="RBWX01000007">
    <property type="protein sequence ID" value="RKS90906.1"/>
    <property type="molecule type" value="Genomic_DNA"/>
</dbReference>
<dbReference type="PANTHER" id="PTHR30461:SF2">
    <property type="entry name" value="SERINE RECOMBINASE PINE-RELATED"/>
    <property type="match status" value="1"/>
</dbReference>
<dbReference type="PANTHER" id="PTHR30461">
    <property type="entry name" value="DNA-INVERTASE FROM LAMBDOID PROPHAGE"/>
    <property type="match status" value="1"/>
</dbReference>
<dbReference type="SUPFAM" id="SSF53041">
    <property type="entry name" value="Resolvase-like"/>
    <property type="match status" value="1"/>
</dbReference>
<evidence type="ECO:0000256" key="3">
    <source>
        <dbReference type="SAM" id="Coils"/>
    </source>
</evidence>
<protein>
    <submittedName>
        <fullName evidence="6">DNA invertase Pin-like site-specific DNA recombinase</fullName>
    </submittedName>
</protein>
<keyword evidence="7" id="KW-1185">Reference proteome</keyword>
<feature type="domain" description="Resolvase/invertase-type recombinase catalytic" evidence="4">
    <location>
        <begin position="9"/>
        <end position="171"/>
    </location>
</feature>
<dbReference type="InterPro" id="IPR038109">
    <property type="entry name" value="DNA_bind_recomb_sf"/>
</dbReference>
<dbReference type="InterPro" id="IPR006119">
    <property type="entry name" value="Resolv_N"/>
</dbReference>
<dbReference type="Pfam" id="PF07508">
    <property type="entry name" value="Recombinase"/>
    <property type="match status" value="1"/>
</dbReference>
<evidence type="ECO:0000256" key="1">
    <source>
        <dbReference type="ARBA" id="ARBA00023125"/>
    </source>
</evidence>
<dbReference type="RefSeq" id="WP_121047412.1">
    <property type="nucleotide sequence ID" value="NZ_AP018711.1"/>
</dbReference>
<organism evidence="6 7">
    <name type="scientific">Sphingosinicella microcystinivorans</name>
    <dbReference type="NCBI Taxonomy" id="335406"/>
    <lineage>
        <taxon>Bacteria</taxon>
        <taxon>Pseudomonadati</taxon>
        <taxon>Pseudomonadota</taxon>
        <taxon>Alphaproteobacteria</taxon>
        <taxon>Sphingomonadales</taxon>
        <taxon>Sphingosinicellaceae</taxon>
        <taxon>Sphingosinicella</taxon>
    </lineage>
</organism>
<feature type="coiled-coil region" evidence="3">
    <location>
        <begin position="395"/>
        <end position="448"/>
    </location>
</feature>
<gene>
    <name evidence="6" type="ORF">DFR51_0450</name>
</gene>
<dbReference type="InterPro" id="IPR036162">
    <property type="entry name" value="Resolvase-like_N_sf"/>
</dbReference>
<dbReference type="Pfam" id="PF00239">
    <property type="entry name" value="Resolvase"/>
    <property type="match status" value="1"/>
</dbReference>
<dbReference type="Gene3D" id="3.40.50.1390">
    <property type="entry name" value="Resolvase, N-terminal catalytic domain"/>
    <property type="match status" value="1"/>
</dbReference>
<dbReference type="InterPro" id="IPR011109">
    <property type="entry name" value="DNA_bind_recombinase_dom"/>
</dbReference>
<dbReference type="Proteomes" id="UP000276029">
    <property type="component" value="Unassembled WGS sequence"/>
</dbReference>
<keyword evidence="2" id="KW-0233">DNA recombination</keyword>
<accession>A0ABX9T0N0</accession>
<feature type="domain" description="Recombinase" evidence="5">
    <location>
        <begin position="183"/>
        <end position="302"/>
    </location>
</feature>
<keyword evidence="1" id="KW-0238">DNA-binding</keyword>
<evidence type="ECO:0000259" key="4">
    <source>
        <dbReference type="PROSITE" id="PS51736"/>
    </source>
</evidence>
<dbReference type="Pfam" id="PF13408">
    <property type="entry name" value="Zn_ribbon_recom"/>
    <property type="match status" value="1"/>
</dbReference>
<proteinExistence type="predicted"/>
<evidence type="ECO:0000259" key="5">
    <source>
        <dbReference type="PROSITE" id="PS51737"/>
    </source>
</evidence>
<sequence>MMQLRRMSKVYSYSRWSTDEQSKGDSFRRQSDAAAKWAHQRGLELDDRLSYQDSGVSAYRGSNAASDSGLGNFLEACRKELVEPGSFLLVESLDRISRMTPRRAQSLINDIVDSGVTIVTLNDGQEYTAARLDEDPMALLISMMVSWRAHEESKTKGRRLAAAWAEKRRKVRAGESGRLTSRAPAWLAVDGDGFKVDEAKAEVVRRIYRMTLEGTGEHLIAHRLNAEGVPPLGRAKFWHRSSVAKILRNDAVIGRLRCGFMDFEGGKARRVMEEPIENAFPSIIAEADWLAVKAIKDTRGSTRGKHGSAPVTNIFAGLAKCPECGAAMTRVYKGGGPKGGKPKLVCTQAKLGAAAHGYRAIDLPTLEDAFRRDWQALLLADVPAGERGAAMDDDFNRLEATVSALEDHLQELLEIEAQQRSRAVVVRIVKLEAEIETLRAELADLGEQRAVADGGLMVTRAGALADRLADEENLPEQAEINGLLRTLFSGVVVDYREGFLRFQWRQGGSSDVMYGWPDETAAVVNQPPS</sequence>
<dbReference type="InterPro" id="IPR050639">
    <property type="entry name" value="SSR_resolvase"/>
</dbReference>
<dbReference type="PROSITE" id="PS51736">
    <property type="entry name" value="RECOMBINASES_3"/>
    <property type="match status" value="1"/>
</dbReference>
<name>A0ABX9T0N0_SPHMI</name>
<dbReference type="Gene3D" id="3.90.1750.20">
    <property type="entry name" value="Putative Large Serine Recombinase, Chain B, Domain 2"/>
    <property type="match status" value="1"/>
</dbReference>
<evidence type="ECO:0000256" key="2">
    <source>
        <dbReference type="ARBA" id="ARBA00023172"/>
    </source>
</evidence>
<dbReference type="InterPro" id="IPR025827">
    <property type="entry name" value="Zn_ribbon_recom_dom"/>
</dbReference>
<reference evidence="6 7" key="1">
    <citation type="submission" date="2018-10" db="EMBL/GenBank/DDBJ databases">
        <title>Genomic Encyclopedia of Type Strains, Phase IV (KMG-IV): sequencing the most valuable type-strain genomes for metagenomic binning, comparative biology and taxonomic classification.</title>
        <authorList>
            <person name="Goeker M."/>
        </authorList>
    </citation>
    <scope>NUCLEOTIDE SEQUENCE [LARGE SCALE GENOMIC DNA]</scope>
    <source>
        <strain evidence="6 7">DSM 19791</strain>
    </source>
</reference>
<comment type="caution">
    <text evidence="6">The sequence shown here is derived from an EMBL/GenBank/DDBJ whole genome shotgun (WGS) entry which is preliminary data.</text>
</comment>
<evidence type="ECO:0000313" key="7">
    <source>
        <dbReference type="Proteomes" id="UP000276029"/>
    </source>
</evidence>
<evidence type="ECO:0000313" key="6">
    <source>
        <dbReference type="EMBL" id="RKS90906.1"/>
    </source>
</evidence>